<dbReference type="InterPro" id="IPR037689">
    <property type="entry name" value="BAG2"/>
</dbReference>
<keyword evidence="3" id="KW-1185">Reference proteome</keyword>
<dbReference type="Proteomes" id="UP000694388">
    <property type="component" value="Unplaced"/>
</dbReference>
<reference evidence="2" key="2">
    <citation type="submission" date="2025-09" db="UniProtKB">
        <authorList>
            <consortium name="Ensembl"/>
        </authorList>
    </citation>
    <scope>IDENTIFICATION</scope>
</reference>
<dbReference type="PANTHER" id="PTHR12334">
    <property type="entry name" value="BAG FAMILY MOLECULAR CHAPERONE REGULATOR 2"/>
    <property type="match status" value="1"/>
</dbReference>
<evidence type="ECO:0000256" key="1">
    <source>
        <dbReference type="SAM" id="Coils"/>
    </source>
</evidence>
<sequence>MAQLQVNKGEVVDKASLFQRSQSMAARTNHLVETMDQLETRVEALRDQASAMEQEKETLLEMLHGVQSCQDIRNISDGEREELNVTAERLINRVLTVDISLETVRDQQQEESLNKAMEILDEAALRLKKDMDGSKRCLSTLLQACLPDEGEAGGTVTRGPIDQKIPVAGHWMLHSRIRRRYVRGSAC</sequence>
<evidence type="ECO:0000313" key="3">
    <source>
        <dbReference type="Proteomes" id="UP000694388"/>
    </source>
</evidence>
<organism evidence="2 3">
    <name type="scientific">Eptatretus burgeri</name>
    <name type="common">Inshore hagfish</name>
    <dbReference type="NCBI Taxonomy" id="7764"/>
    <lineage>
        <taxon>Eukaryota</taxon>
        <taxon>Metazoa</taxon>
        <taxon>Chordata</taxon>
        <taxon>Craniata</taxon>
        <taxon>Vertebrata</taxon>
        <taxon>Cyclostomata</taxon>
        <taxon>Myxini</taxon>
        <taxon>Myxiniformes</taxon>
        <taxon>Myxinidae</taxon>
        <taxon>Eptatretinae</taxon>
        <taxon>Eptatretus</taxon>
    </lineage>
</organism>
<dbReference type="GO" id="GO:0000774">
    <property type="term" value="F:adenyl-nucleotide exchange factor activity"/>
    <property type="evidence" value="ECO:0007669"/>
    <property type="project" value="InterPro"/>
</dbReference>
<accession>A0A8C4QW87</accession>
<feature type="coiled-coil region" evidence="1">
    <location>
        <begin position="28"/>
        <end position="62"/>
    </location>
</feature>
<dbReference type="OMA" id="NFRIARP"/>
<proteinExistence type="predicted"/>
<dbReference type="GO" id="GO:0050821">
    <property type="term" value="P:protein stabilization"/>
    <property type="evidence" value="ECO:0007669"/>
    <property type="project" value="TreeGrafter"/>
</dbReference>
<protein>
    <submittedName>
        <fullName evidence="2">BCL2 associated athanogene 2</fullName>
    </submittedName>
</protein>
<name>A0A8C4QW87_EPTBU</name>
<dbReference type="GO" id="GO:0051087">
    <property type="term" value="F:protein-folding chaperone binding"/>
    <property type="evidence" value="ECO:0007669"/>
    <property type="project" value="InterPro"/>
</dbReference>
<dbReference type="PANTHER" id="PTHR12334:SF6">
    <property type="entry name" value="BAG FAMILY MOLECULAR CHAPERONE REGULATOR 2"/>
    <property type="match status" value="1"/>
</dbReference>
<reference evidence="2" key="1">
    <citation type="submission" date="2025-08" db="UniProtKB">
        <authorList>
            <consortium name="Ensembl"/>
        </authorList>
    </citation>
    <scope>IDENTIFICATION</scope>
</reference>
<keyword evidence="1" id="KW-0175">Coiled coil</keyword>
<dbReference type="Ensembl" id="ENSEBUT00000022011.1">
    <property type="protein sequence ID" value="ENSEBUP00000021433.1"/>
    <property type="gene ID" value="ENSEBUG00000013245.1"/>
</dbReference>
<evidence type="ECO:0000313" key="2">
    <source>
        <dbReference type="Ensembl" id="ENSEBUP00000021433.1"/>
    </source>
</evidence>
<dbReference type="AlphaFoldDB" id="A0A8C4QW87"/>
<dbReference type="GeneTree" id="ENSGT00390000017590"/>
<dbReference type="Gene3D" id="1.20.58.890">
    <property type="match status" value="1"/>
</dbReference>